<reference evidence="3" key="1">
    <citation type="submission" date="2023-02" db="EMBL/GenBank/DDBJ databases">
        <title>Nocardiopsis ansamitocini NBRC 112285.</title>
        <authorList>
            <person name="Ichikawa N."/>
            <person name="Sato H."/>
            <person name="Tonouchi N."/>
        </authorList>
    </citation>
    <scope>NUCLEOTIDE SEQUENCE</scope>
    <source>
        <strain evidence="3">NBRC 112285</strain>
    </source>
</reference>
<dbReference type="Pfam" id="PF04069">
    <property type="entry name" value="OpuAC"/>
    <property type="match status" value="1"/>
</dbReference>
<name>A0A9W6P405_9ACTN</name>
<evidence type="ECO:0000313" key="3">
    <source>
        <dbReference type="EMBL" id="GLU46689.1"/>
    </source>
</evidence>
<evidence type="ECO:0000259" key="2">
    <source>
        <dbReference type="Pfam" id="PF04069"/>
    </source>
</evidence>
<dbReference type="SUPFAM" id="SSF53850">
    <property type="entry name" value="Periplasmic binding protein-like II"/>
    <property type="match status" value="1"/>
</dbReference>
<dbReference type="CDD" id="cd13606">
    <property type="entry name" value="PBP2_ProX_like"/>
    <property type="match status" value="1"/>
</dbReference>
<dbReference type="GO" id="GO:0022857">
    <property type="term" value="F:transmembrane transporter activity"/>
    <property type="evidence" value="ECO:0007669"/>
    <property type="project" value="InterPro"/>
</dbReference>
<proteinExistence type="predicted"/>
<accession>A0A9W6P405</accession>
<protein>
    <submittedName>
        <fullName evidence="3">Glycine/betaine ABC transporter substrate-binding protein</fullName>
    </submittedName>
</protein>
<comment type="caution">
    <text evidence="3">The sequence shown here is derived from an EMBL/GenBank/DDBJ whole genome shotgun (WGS) entry which is preliminary data.</text>
</comment>
<dbReference type="Gene3D" id="3.40.190.10">
    <property type="entry name" value="Periplasmic binding protein-like II"/>
    <property type="match status" value="1"/>
</dbReference>
<keyword evidence="1" id="KW-0732">Signal</keyword>
<organism evidence="3 4">
    <name type="scientific">Nocardiopsis ansamitocini</name>
    <dbReference type="NCBI Taxonomy" id="1670832"/>
    <lineage>
        <taxon>Bacteria</taxon>
        <taxon>Bacillati</taxon>
        <taxon>Actinomycetota</taxon>
        <taxon>Actinomycetes</taxon>
        <taxon>Streptosporangiales</taxon>
        <taxon>Nocardiopsidaceae</taxon>
        <taxon>Nocardiopsis</taxon>
    </lineage>
</organism>
<feature type="domain" description="ABC-type glycine betaine transport system substrate-binding" evidence="2">
    <location>
        <begin position="40"/>
        <end position="297"/>
    </location>
</feature>
<feature type="signal peptide" evidence="1">
    <location>
        <begin position="1"/>
        <end position="22"/>
    </location>
</feature>
<keyword evidence="4" id="KW-1185">Reference proteome</keyword>
<dbReference type="EMBL" id="BSQG01000001">
    <property type="protein sequence ID" value="GLU46689.1"/>
    <property type="molecule type" value="Genomic_DNA"/>
</dbReference>
<dbReference type="Gene3D" id="3.40.190.120">
    <property type="entry name" value="Osmoprotection protein (prox), domain 2"/>
    <property type="match status" value="1"/>
</dbReference>
<dbReference type="AlphaFoldDB" id="A0A9W6P405"/>
<evidence type="ECO:0000313" key="4">
    <source>
        <dbReference type="Proteomes" id="UP001165092"/>
    </source>
</evidence>
<evidence type="ECO:0000256" key="1">
    <source>
        <dbReference type="SAM" id="SignalP"/>
    </source>
</evidence>
<dbReference type="GO" id="GO:0043190">
    <property type="term" value="C:ATP-binding cassette (ABC) transporter complex"/>
    <property type="evidence" value="ECO:0007669"/>
    <property type="project" value="InterPro"/>
</dbReference>
<gene>
    <name evidence="3" type="ORF">Nans01_10400</name>
</gene>
<dbReference type="InterPro" id="IPR007210">
    <property type="entry name" value="ABC_Gly_betaine_transp_sub-bd"/>
</dbReference>
<sequence length="302" mass="32264">MPTFTRLAAAGVPLLMLMTACGGGSDPFEEGDGDTPEAGTVVVGSADFPESTLLGNIYAQALEAKDIEVETKFGIGSREVYYDQIASGNLSVFPEYNGAIQFYLDPGATSGDTDATNAAVTEELPDGLEILDSSEAENKDSLSVSRATADEYELTSIADLEPVAGELVLGGPPEFETRTQGVPGLQDRYGLEFKEFRSLDIGIVWQALKDDEIQVANLFTTDPVIVANDFVVLEDTENLFGSQNVTPLIHSASVDETAREALNAVSAQLTTETLLELNQRVSIDQEDPDEVAAEWLESAGLL</sequence>
<dbReference type="RefSeq" id="WP_285757518.1">
    <property type="nucleotide sequence ID" value="NZ_BSQG01000001.1"/>
</dbReference>
<dbReference type="Proteomes" id="UP001165092">
    <property type="component" value="Unassembled WGS sequence"/>
</dbReference>
<feature type="chain" id="PRO_5040911152" evidence="1">
    <location>
        <begin position="23"/>
        <end position="302"/>
    </location>
</feature>
<dbReference type="PROSITE" id="PS51257">
    <property type="entry name" value="PROKAR_LIPOPROTEIN"/>
    <property type="match status" value="1"/>
</dbReference>